<dbReference type="Gene3D" id="2.180.10.10">
    <property type="entry name" value="RHS repeat-associated core"/>
    <property type="match status" value="1"/>
</dbReference>
<dbReference type="PANTHER" id="PTHR32305:SF15">
    <property type="entry name" value="PROTEIN RHSA-RELATED"/>
    <property type="match status" value="1"/>
</dbReference>
<sequence length="174" mass="19959">MYWYHPDHLGSSSFITGIDGEVTQNIEYFPSGETFVENHLNSYNTPYLYNSKELDDETGYYYYGARYYNPRVSLWLNVDPLAEKFPGRSPYEYTFSNPIKFIDPDGNEPTDWFWDSKKKAFVYDASLTSKAQFETLKKQGLVSGEYLGKSGSWNVTLGNETIGKVNLQDNGGQI</sequence>
<dbReference type="RefSeq" id="WP_089874412.1">
    <property type="nucleotide sequence ID" value="NZ_FNBH01000004.1"/>
</dbReference>
<proteinExistence type="predicted"/>
<organism evidence="1 2">
    <name type="scientific">Epilithonimonas hungarica</name>
    <dbReference type="NCBI Taxonomy" id="454006"/>
    <lineage>
        <taxon>Bacteria</taxon>
        <taxon>Pseudomonadati</taxon>
        <taxon>Bacteroidota</taxon>
        <taxon>Flavobacteriia</taxon>
        <taxon>Flavobacteriales</taxon>
        <taxon>Weeksellaceae</taxon>
        <taxon>Chryseobacterium group</taxon>
        <taxon>Epilithonimonas</taxon>
    </lineage>
</organism>
<dbReference type="PANTHER" id="PTHR32305">
    <property type="match status" value="1"/>
</dbReference>
<dbReference type="InterPro" id="IPR022385">
    <property type="entry name" value="Rhs_assc_core"/>
</dbReference>
<protein>
    <submittedName>
        <fullName evidence="1">RHS repeat-associated core domain-containing protein</fullName>
    </submittedName>
</protein>
<dbReference type="OrthoDB" id="1367325at2"/>
<evidence type="ECO:0000313" key="2">
    <source>
        <dbReference type="Proteomes" id="UP000199203"/>
    </source>
</evidence>
<dbReference type="NCBIfam" id="TIGR03696">
    <property type="entry name" value="Rhs_assc_core"/>
    <property type="match status" value="1"/>
</dbReference>
<dbReference type="InterPro" id="IPR050708">
    <property type="entry name" value="T6SS_VgrG/RHS"/>
</dbReference>
<keyword evidence="2" id="KW-1185">Reference proteome</keyword>
<evidence type="ECO:0000313" key="1">
    <source>
        <dbReference type="EMBL" id="SDG36710.1"/>
    </source>
</evidence>
<dbReference type="STRING" id="454006.SAMN05421825_3170"/>
<name>A0A1G7TQB9_9FLAO</name>
<dbReference type="AlphaFoldDB" id="A0A1G7TQB9"/>
<accession>A0A1G7TQB9</accession>
<dbReference type="EMBL" id="FNBH01000004">
    <property type="protein sequence ID" value="SDG36710.1"/>
    <property type="molecule type" value="Genomic_DNA"/>
</dbReference>
<dbReference type="Proteomes" id="UP000199203">
    <property type="component" value="Unassembled WGS sequence"/>
</dbReference>
<gene>
    <name evidence="1" type="ORF">SAMN05421825_3170</name>
</gene>
<reference evidence="2" key="1">
    <citation type="submission" date="2016-10" db="EMBL/GenBank/DDBJ databases">
        <authorList>
            <person name="Varghese N."/>
            <person name="Submissions S."/>
        </authorList>
    </citation>
    <scope>NUCLEOTIDE SEQUENCE [LARGE SCALE GENOMIC DNA]</scope>
    <source>
        <strain evidence="2">DSM 19684</strain>
    </source>
</reference>